<dbReference type="PANTHER" id="PTHR10151">
    <property type="entry name" value="ECTONUCLEOTIDE PYROPHOSPHATASE/PHOSPHODIESTERASE"/>
    <property type="match status" value="1"/>
</dbReference>
<name>A0A975F348_9SPIR</name>
<reference evidence="1 2" key="1">
    <citation type="journal article" date="2021" name="Microbiol. Resour. Announc.">
        <title>Complete Genome Sequences of Three Human Oral Treponema parvum Isolates.</title>
        <authorList>
            <person name="Zeng H."/>
            <person name="Watt R.M."/>
        </authorList>
    </citation>
    <scope>NUCLEOTIDE SEQUENCE [LARGE SCALE GENOMIC DNA]</scope>
    <source>
        <strain evidence="1 2">ATCC 700770</strain>
    </source>
</reference>
<dbReference type="InterPro" id="IPR017850">
    <property type="entry name" value="Alkaline_phosphatase_core_sf"/>
</dbReference>
<dbReference type="AlphaFoldDB" id="A0A975F348"/>
<dbReference type="Pfam" id="PF01663">
    <property type="entry name" value="Phosphodiest"/>
    <property type="match status" value="1"/>
</dbReference>
<dbReference type="InterPro" id="IPR002591">
    <property type="entry name" value="Phosphodiest/P_Trfase"/>
</dbReference>
<organism evidence="1 2">
    <name type="scientific">Treponema parvum</name>
    <dbReference type="NCBI Taxonomy" id="138851"/>
    <lineage>
        <taxon>Bacteria</taxon>
        <taxon>Pseudomonadati</taxon>
        <taxon>Spirochaetota</taxon>
        <taxon>Spirochaetia</taxon>
        <taxon>Spirochaetales</taxon>
        <taxon>Treponemataceae</taxon>
        <taxon>Treponema</taxon>
    </lineage>
</organism>
<dbReference type="PANTHER" id="PTHR10151:SF120">
    <property type="entry name" value="BIS(5'-ADENOSYL)-TRIPHOSPHATASE"/>
    <property type="match status" value="1"/>
</dbReference>
<sequence>MKKKLVVFSLDAMVREDVEYLKTLPRFKFYFQNKYSEVKTIRSIYPTITYPVHTSIATGCYPDKTGVTNNYPFSTETGELPWCWFHDVVKCPDIFDIAHDAGLKTAACFWPVTGNHPSIDYLINEYWIQPGETLSEGFKRNGSNKEMLAIIDKNKGLLPASFVHGGRKKFVQQPYLDNFIVECTCDIIEQYKPDVLFLHGGYMDHVRHQTGLFNSTVTEGIKLCDDWIGQIMNSLNKAGILDETNIVLLSDHGQLGIVRTVNINMFFLNRGWITVDAEGKIQDWKVFSFSNAMSTLIYVKDKKDEPEVEKTLCEMAREGIYGFTEVFNRKEAKDKYHLAGDFSFVLESDGYSSFGNKTQYPIIQKLNNEDFIHGKATHGYLPEKGPQPFFLCMGPDFKQGVVLERRDIVDEAPTFAKILDCKFPYTDGVCMDEILNI</sequence>
<proteinExistence type="predicted"/>
<accession>A0A975F348</accession>
<dbReference type="Proteomes" id="UP000671908">
    <property type="component" value="Chromosome"/>
</dbReference>
<evidence type="ECO:0000313" key="1">
    <source>
        <dbReference type="EMBL" id="QTQ13676.1"/>
    </source>
</evidence>
<dbReference type="Gene3D" id="3.40.720.10">
    <property type="entry name" value="Alkaline Phosphatase, subunit A"/>
    <property type="match status" value="1"/>
</dbReference>
<dbReference type="CDD" id="cd16018">
    <property type="entry name" value="Enpp"/>
    <property type="match status" value="1"/>
</dbReference>
<protein>
    <submittedName>
        <fullName evidence="1">Alkaline phosphatase family protein</fullName>
    </submittedName>
</protein>
<dbReference type="SUPFAM" id="SSF53649">
    <property type="entry name" value="Alkaline phosphatase-like"/>
    <property type="match status" value="1"/>
</dbReference>
<dbReference type="RefSeq" id="WP_210120361.1">
    <property type="nucleotide sequence ID" value="NZ_CP054142.1"/>
</dbReference>
<gene>
    <name evidence="1" type="ORF">HRQ91_03940</name>
</gene>
<evidence type="ECO:0000313" key="2">
    <source>
        <dbReference type="Proteomes" id="UP000671908"/>
    </source>
</evidence>
<dbReference type="EMBL" id="CP054142">
    <property type="protein sequence ID" value="QTQ13676.1"/>
    <property type="molecule type" value="Genomic_DNA"/>
</dbReference>
<keyword evidence="2" id="KW-1185">Reference proteome</keyword>
<dbReference type="KEGG" id="tpav:HRQ91_03940"/>
<dbReference type="GO" id="GO:0016787">
    <property type="term" value="F:hydrolase activity"/>
    <property type="evidence" value="ECO:0007669"/>
    <property type="project" value="UniProtKB-ARBA"/>
</dbReference>